<feature type="transmembrane region" description="Helical" evidence="1">
    <location>
        <begin position="20"/>
        <end position="45"/>
    </location>
</feature>
<keyword evidence="1" id="KW-0812">Transmembrane</keyword>
<reference evidence="2" key="1">
    <citation type="submission" date="2018-04" db="EMBL/GenBank/DDBJ databases">
        <title>Whole genome sequencing of Hypsizygus marmoreus.</title>
        <authorList>
            <person name="Choi I.-G."/>
            <person name="Min B."/>
            <person name="Kim J.-G."/>
            <person name="Kim S."/>
            <person name="Oh Y.-L."/>
            <person name="Kong W.-S."/>
            <person name="Park H."/>
            <person name="Jeong J."/>
            <person name="Song E.-S."/>
        </authorList>
    </citation>
    <scope>NUCLEOTIDE SEQUENCE [LARGE SCALE GENOMIC DNA]</scope>
    <source>
        <strain evidence="2">51987-8</strain>
    </source>
</reference>
<dbReference type="EMBL" id="LUEZ02000021">
    <property type="protein sequence ID" value="RDB27098.1"/>
    <property type="molecule type" value="Genomic_DNA"/>
</dbReference>
<evidence type="ECO:0000256" key="1">
    <source>
        <dbReference type="SAM" id="Phobius"/>
    </source>
</evidence>
<feature type="transmembrane region" description="Helical" evidence="1">
    <location>
        <begin position="66"/>
        <end position="87"/>
    </location>
</feature>
<dbReference type="AlphaFoldDB" id="A0A369JZD6"/>
<dbReference type="InParanoid" id="A0A369JZD6"/>
<evidence type="ECO:0000313" key="2">
    <source>
        <dbReference type="EMBL" id="RDB27098.1"/>
    </source>
</evidence>
<comment type="caution">
    <text evidence="2">The sequence shown here is derived from an EMBL/GenBank/DDBJ whole genome shotgun (WGS) entry which is preliminary data.</text>
</comment>
<dbReference type="OrthoDB" id="3186354at2759"/>
<organism evidence="2 3">
    <name type="scientific">Hypsizygus marmoreus</name>
    <name type="common">White beech mushroom</name>
    <name type="synonym">Agaricus marmoreus</name>
    <dbReference type="NCBI Taxonomy" id="39966"/>
    <lineage>
        <taxon>Eukaryota</taxon>
        <taxon>Fungi</taxon>
        <taxon>Dikarya</taxon>
        <taxon>Basidiomycota</taxon>
        <taxon>Agaricomycotina</taxon>
        <taxon>Agaricomycetes</taxon>
        <taxon>Agaricomycetidae</taxon>
        <taxon>Agaricales</taxon>
        <taxon>Tricholomatineae</taxon>
        <taxon>Lyophyllaceae</taxon>
        <taxon>Hypsizygus</taxon>
    </lineage>
</organism>
<dbReference type="STRING" id="39966.A0A369JZD6"/>
<feature type="transmembrane region" description="Helical" evidence="1">
    <location>
        <begin position="118"/>
        <end position="137"/>
    </location>
</feature>
<feature type="transmembrane region" description="Helical" evidence="1">
    <location>
        <begin position="149"/>
        <end position="169"/>
    </location>
</feature>
<accession>A0A369JZD6</accession>
<feature type="transmembrane region" description="Helical" evidence="1">
    <location>
        <begin position="231"/>
        <end position="249"/>
    </location>
</feature>
<keyword evidence="1" id="KW-1133">Transmembrane helix</keyword>
<gene>
    <name evidence="2" type="ORF">Hypma_005094</name>
</gene>
<dbReference type="Proteomes" id="UP000076154">
    <property type="component" value="Unassembled WGS sequence"/>
</dbReference>
<name>A0A369JZD6_HYPMA</name>
<keyword evidence="3" id="KW-1185">Reference proteome</keyword>
<sequence length="311" mass="33994">MPSDIPADAAYIGGVWCEGVLYGIQFVFQLSSFGFVLNITQLVLYGTLCKIFLNRSYIRGRQVSSAILIAFSTCMFILSTAHVALAVNELLQGFVYQRDMEGGPPAFFRQNVFPERKAIYITNTLLGDSLLVWRVYVIWGRDWKICVPSILFLIGTATCGIKTIVANTSSSADSVFTSDILSWITSTFVLTIMTQITATLLIASAIYTSAALIQLVTYLEKMNAGVILEFILSQLSAMVPVLIVVRVGLGYAFDRGSTREDVVELTTFRTTTEKTVTSLTVGGSNIHFSNEDTRTNACIAASDHNPGPSIV</sequence>
<keyword evidence="1" id="KW-0472">Membrane</keyword>
<protein>
    <submittedName>
        <fullName evidence="2">Uncharacterized protein</fullName>
    </submittedName>
</protein>
<evidence type="ECO:0000313" key="3">
    <source>
        <dbReference type="Proteomes" id="UP000076154"/>
    </source>
</evidence>
<proteinExistence type="predicted"/>